<evidence type="ECO:0000256" key="2">
    <source>
        <dbReference type="SAM" id="MobiDB-lite"/>
    </source>
</evidence>
<evidence type="ECO:0000313" key="5">
    <source>
        <dbReference type="EMBL" id="CAA9337256.1"/>
    </source>
</evidence>
<sequence>MSEQSSLSPRSGWRGERSLEQRADSIRLRRSLSLLVMTLLAPGSAQLVAGNKRVGRLALACWLVLVAIVLVVAVGGLVDRTWLLTLGTNATLLLIVGLALPVLAVAWVLLLSDAWRLGDPLRLRRQHRAATVGLNTALCMVTAGALLFSAHLVAVQRDFILTVFNASAASDPHAGRYNVLLLGGDSGKDRWGLRPDSINIASIDEQTGRTVLFSLPRNMENVPFAEGGVMAQQFPDGFDCDGCYLNGVYTWAHDHQELWPQEVADVGVEATKEAVEGITGLRINYYAMVNMAGFTDLVDAVGGVQVDVEKRITMGAIGKEPEGYIEPGLQRLDGNQALWYARSRVDDDDYARMARQKCVMTAMLHQLSPSNVVLKVQDIASAGKRLLTTDIPASELDTFIELALKARSKPVSSVSFVPPKVLTYDPDFVLIRDLVDEALAKAEGDLEPTAGNTPRKRRSASARNTSDDLASSC</sequence>
<dbReference type="Pfam" id="PF03816">
    <property type="entry name" value="LytR_cpsA_psr"/>
    <property type="match status" value="1"/>
</dbReference>
<evidence type="ECO:0000259" key="4">
    <source>
        <dbReference type="Pfam" id="PF03816"/>
    </source>
</evidence>
<proteinExistence type="inferred from homology"/>
<dbReference type="AlphaFoldDB" id="A0A6J4LSZ3"/>
<keyword evidence="3" id="KW-0472">Membrane</keyword>
<gene>
    <name evidence="5" type="ORF">AVDCRST_MAG46-1771</name>
</gene>
<comment type="similarity">
    <text evidence="1">Belongs to the LytR/CpsA/Psr (LCP) family.</text>
</comment>
<dbReference type="PANTHER" id="PTHR33392">
    <property type="entry name" value="POLYISOPRENYL-TEICHOIC ACID--PEPTIDOGLYCAN TEICHOIC ACID TRANSFERASE TAGU"/>
    <property type="match status" value="1"/>
</dbReference>
<dbReference type="PANTHER" id="PTHR33392:SF6">
    <property type="entry name" value="POLYISOPRENYL-TEICHOIC ACID--PEPTIDOGLYCAN TEICHOIC ACID TRANSFERASE TAGU"/>
    <property type="match status" value="1"/>
</dbReference>
<keyword evidence="3" id="KW-1133">Transmembrane helix</keyword>
<dbReference type="InterPro" id="IPR004474">
    <property type="entry name" value="LytR_CpsA_psr"/>
</dbReference>
<keyword evidence="3" id="KW-0812">Transmembrane</keyword>
<protein>
    <submittedName>
        <fullName evidence="5">Cell envelope-related transcriptional attenuator</fullName>
    </submittedName>
</protein>
<feature type="domain" description="Cell envelope-related transcriptional attenuator" evidence="4">
    <location>
        <begin position="195"/>
        <end position="367"/>
    </location>
</feature>
<dbReference type="InterPro" id="IPR050922">
    <property type="entry name" value="LytR/CpsA/Psr_CW_biosynth"/>
</dbReference>
<name>A0A6J4LSZ3_9ACTN</name>
<organism evidence="5">
    <name type="scientific">uncultured Nocardioidaceae bacterium</name>
    <dbReference type="NCBI Taxonomy" id="253824"/>
    <lineage>
        <taxon>Bacteria</taxon>
        <taxon>Bacillati</taxon>
        <taxon>Actinomycetota</taxon>
        <taxon>Actinomycetes</taxon>
        <taxon>Propionibacteriales</taxon>
        <taxon>Nocardioidaceae</taxon>
        <taxon>environmental samples</taxon>
    </lineage>
</organism>
<dbReference type="Gene3D" id="3.40.630.190">
    <property type="entry name" value="LCP protein"/>
    <property type="match status" value="1"/>
</dbReference>
<dbReference type="NCBIfam" id="TIGR00350">
    <property type="entry name" value="lytR_cpsA_psr"/>
    <property type="match status" value="1"/>
</dbReference>
<evidence type="ECO:0000256" key="3">
    <source>
        <dbReference type="SAM" id="Phobius"/>
    </source>
</evidence>
<evidence type="ECO:0000256" key="1">
    <source>
        <dbReference type="ARBA" id="ARBA00006068"/>
    </source>
</evidence>
<dbReference type="EMBL" id="CADCUD010000115">
    <property type="protein sequence ID" value="CAA9337256.1"/>
    <property type="molecule type" value="Genomic_DNA"/>
</dbReference>
<reference evidence="5" key="1">
    <citation type="submission" date="2020-02" db="EMBL/GenBank/DDBJ databases">
        <authorList>
            <person name="Meier V. D."/>
        </authorList>
    </citation>
    <scope>NUCLEOTIDE SEQUENCE</scope>
    <source>
        <strain evidence="5">AVDCRST_MAG46</strain>
    </source>
</reference>
<feature type="compositionally biased region" description="Polar residues" evidence="2">
    <location>
        <begin position="461"/>
        <end position="473"/>
    </location>
</feature>
<feature type="transmembrane region" description="Helical" evidence="3">
    <location>
        <begin position="57"/>
        <end position="78"/>
    </location>
</feature>
<feature type="transmembrane region" description="Helical" evidence="3">
    <location>
        <begin position="132"/>
        <end position="154"/>
    </location>
</feature>
<feature type="region of interest" description="Disordered" evidence="2">
    <location>
        <begin position="444"/>
        <end position="473"/>
    </location>
</feature>
<feature type="transmembrane region" description="Helical" evidence="3">
    <location>
        <begin position="90"/>
        <end position="111"/>
    </location>
</feature>
<accession>A0A6J4LSZ3</accession>